<dbReference type="Gene3D" id="1.20.1560.10">
    <property type="entry name" value="ABC transporter type 1, transmembrane domain"/>
    <property type="match status" value="1"/>
</dbReference>
<dbReference type="GO" id="GO:0034040">
    <property type="term" value="F:ATPase-coupled lipid transmembrane transporter activity"/>
    <property type="evidence" value="ECO:0007669"/>
    <property type="project" value="TreeGrafter"/>
</dbReference>
<dbReference type="PANTHER" id="PTHR24221">
    <property type="entry name" value="ATP-BINDING CASSETTE SUB-FAMILY B"/>
    <property type="match status" value="1"/>
</dbReference>
<evidence type="ECO:0000256" key="7">
    <source>
        <dbReference type="ARBA" id="ARBA00022989"/>
    </source>
</evidence>
<keyword evidence="2" id="KW-0813">Transport</keyword>
<keyword evidence="3" id="KW-1003">Cell membrane</keyword>
<dbReference type="Pfam" id="PF00005">
    <property type="entry name" value="ABC_tran"/>
    <property type="match status" value="1"/>
</dbReference>
<evidence type="ECO:0000256" key="2">
    <source>
        <dbReference type="ARBA" id="ARBA00022448"/>
    </source>
</evidence>
<dbReference type="SUPFAM" id="SSF52540">
    <property type="entry name" value="P-loop containing nucleoside triphosphate hydrolases"/>
    <property type="match status" value="1"/>
</dbReference>
<keyword evidence="7" id="KW-1133">Transmembrane helix</keyword>
<dbReference type="PANTHER" id="PTHR24221:SF654">
    <property type="entry name" value="ATP-BINDING CASSETTE SUB-FAMILY B MEMBER 6"/>
    <property type="match status" value="1"/>
</dbReference>
<dbReference type="InterPro" id="IPR036640">
    <property type="entry name" value="ABC1_TM_sf"/>
</dbReference>
<reference evidence="10" key="1">
    <citation type="submission" date="2024-06" db="EMBL/GenBank/DDBJ databases">
        <title>Caulobacter inopinatus, sp. nov.</title>
        <authorList>
            <person name="Donachie S.P."/>
        </authorList>
    </citation>
    <scope>NUCLEOTIDE SEQUENCE</scope>
    <source>
        <strain evidence="10">73W</strain>
    </source>
</reference>
<evidence type="ECO:0000256" key="4">
    <source>
        <dbReference type="ARBA" id="ARBA00022692"/>
    </source>
</evidence>
<dbReference type="RefSeq" id="WP_369062368.1">
    <property type="nucleotide sequence ID" value="NZ_CP158375.1"/>
</dbReference>
<dbReference type="InterPro" id="IPR039421">
    <property type="entry name" value="Type_1_exporter"/>
</dbReference>
<dbReference type="AlphaFoldDB" id="A0AB39KZ31"/>
<evidence type="ECO:0000256" key="8">
    <source>
        <dbReference type="ARBA" id="ARBA00023136"/>
    </source>
</evidence>
<keyword evidence="8" id="KW-0472">Membrane</keyword>
<evidence type="ECO:0000256" key="1">
    <source>
        <dbReference type="ARBA" id="ARBA00004651"/>
    </source>
</evidence>
<dbReference type="PROSITE" id="PS50893">
    <property type="entry name" value="ABC_TRANSPORTER_2"/>
    <property type="match status" value="1"/>
</dbReference>
<evidence type="ECO:0000256" key="6">
    <source>
        <dbReference type="ARBA" id="ARBA00022840"/>
    </source>
</evidence>
<dbReference type="PROSITE" id="PS00211">
    <property type="entry name" value="ABC_TRANSPORTER_1"/>
    <property type="match status" value="1"/>
</dbReference>
<dbReference type="GO" id="GO:0005524">
    <property type="term" value="F:ATP binding"/>
    <property type="evidence" value="ECO:0007669"/>
    <property type="project" value="UniProtKB-KW"/>
</dbReference>
<dbReference type="InterPro" id="IPR027417">
    <property type="entry name" value="P-loop_NTPase"/>
</dbReference>
<keyword evidence="5" id="KW-0547">Nucleotide-binding</keyword>
<evidence type="ECO:0000256" key="3">
    <source>
        <dbReference type="ARBA" id="ARBA00022475"/>
    </source>
</evidence>
<dbReference type="FunFam" id="3.40.50.300:FF:000221">
    <property type="entry name" value="Multidrug ABC transporter ATP-binding protein"/>
    <property type="match status" value="1"/>
</dbReference>
<protein>
    <submittedName>
        <fullName evidence="10">ATP-binding cassette domain-containing protein</fullName>
    </submittedName>
</protein>
<dbReference type="GO" id="GO:0005886">
    <property type="term" value="C:plasma membrane"/>
    <property type="evidence" value="ECO:0007669"/>
    <property type="project" value="UniProtKB-SubCell"/>
</dbReference>
<comment type="subcellular location">
    <subcellularLocation>
        <location evidence="1">Cell membrane</location>
        <topology evidence="1">Multi-pass membrane protein</topology>
    </subcellularLocation>
</comment>
<proteinExistence type="predicted"/>
<dbReference type="Gene3D" id="3.40.50.300">
    <property type="entry name" value="P-loop containing nucleotide triphosphate hydrolases"/>
    <property type="match status" value="1"/>
</dbReference>
<evidence type="ECO:0000256" key="5">
    <source>
        <dbReference type="ARBA" id="ARBA00022741"/>
    </source>
</evidence>
<dbReference type="GO" id="GO:0016887">
    <property type="term" value="F:ATP hydrolysis activity"/>
    <property type="evidence" value="ECO:0007669"/>
    <property type="project" value="InterPro"/>
</dbReference>
<name>A0AB39KZ31_9CAUL</name>
<dbReference type="InterPro" id="IPR003593">
    <property type="entry name" value="AAA+_ATPase"/>
</dbReference>
<keyword evidence="6 10" id="KW-0067">ATP-binding</keyword>
<dbReference type="EMBL" id="CP158375">
    <property type="protein sequence ID" value="XDO98493.1"/>
    <property type="molecule type" value="Genomic_DNA"/>
</dbReference>
<evidence type="ECO:0000259" key="9">
    <source>
        <dbReference type="PROSITE" id="PS50893"/>
    </source>
</evidence>
<dbReference type="SMART" id="SM00382">
    <property type="entry name" value="AAA"/>
    <property type="match status" value="1"/>
</dbReference>
<dbReference type="InterPro" id="IPR003439">
    <property type="entry name" value="ABC_transporter-like_ATP-bd"/>
</dbReference>
<sequence length="303" mass="32662">MSGSARPYGLLPQGARREECSKIYPALEAFFGLLDEKPASNDEPDATPLTAARGEVVFEGVTHWIADRTDLGVFDIDLAARPGEVIALVGGSGAGKTSLMVLLQRLRDPDLGRICTDGRDIRKLTLDSLRRSVAVVFQDAGLFNRSIADNLRIARPEATEAQMLAALEAAEASDFVKDKLGGLQFVIGERGQLLSGGERQRLAIARAILKDAPILILDEATSALDTVTERKVKLALDHAARGRTTFVIAHRLSTIIDADQILVLDKGRIVERGDFASLMALDGRFAALARESGLEPPRLEQAA</sequence>
<dbReference type="InterPro" id="IPR017871">
    <property type="entry name" value="ABC_transporter-like_CS"/>
</dbReference>
<evidence type="ECO:0000313" key="10">
    <source>
        <dbReference type="EMBL" id="XDO98493.1"/>
    </source>
</evidence>
<accession>A0AB39KZ31</accession>
<feature type="domain" description="ABC transporter" evidence="9">
    <location>
        <begin position="56"/>
        <end position="291"/>
    </location>
</feature>
<gene>
    <name evidence="10" type="ORF">ABOZ73_08780</name>
</gene>
<keyword evidence="4" id="KW-0812">Transmembrane</keyword>
<organism evidence="10">
    <name type="scientific">Caulobacter sp. 73W</name>
    <dbReference type="NCBI Taxonomy" id="3161137"/>
    <lineage>
        <taxon>Bacteria</taxon>
        <taxon>Pseudomonadati</taxon>
        <taxon>Pseudomonadota</taxon>
        <taxon>Alphaproteobacteria</taxon>
        <taxon>Caulobacterales</taxon>
        <taxon>Caulobacteraceae</taxon>
        <taxon>Caulobacter</taxon>
    </lineage>
</organism>